<dbReference type="Pfam" id="PF05424">
    <property type="entry name" value="Duffy_binding"/>
    <property type="match status" value="1"/>
</dbReference>
<feature type="compositionally biased region" description="Gly residues" evidence="1">
    <location>
        <begin position="581"/>
        <end position="592"/>
    </location>
</feature>
<evidence type="ECO:0000313" key="4">
    <source>
        <dbReference type="Proteomes" id="UP000831156"/>
    </source>
</evidence>
<protein>
    <submittedName>
        <fullName evidence="3">Erythrocyte membrane protein 1, PfEMP1, putative</fullName>
    </submittedName>
</protein>
<organism evidence="3 4">
    <name type="scientific">Plasmodium gaboni</name>
    <dbReference type="NCBI Taxonomy" id="647221"/>
    <lineage>
        <taxon>Eukaryota</taxon>
        <taxon>Sar</taxon>
        <taxon>Alveolata</taxon>
        <taxon>Apicomplexa</taxon>
        <taxon>Aconoidasida</taxon>
        <taxon>Haemosporida</taxon>
        <taxon>Plasmodiidae</taxon>
        <taxon>Plasmodium</taxon>
        <taxon>Plasmodium (Laverania)</taxon>
    </lineage>
</organism>
<proteinExistence type="predicted"/>
<name>A0ABY1UV69_9APIC</name>
<feature type="domain" description="Duffy-antigen binding" evidence="2">
    <location>
        <begin position="609"/>
        <end position="791"/>
    </location>
</feature>
<comment type="caution">
    <text evidence="3">The sequence shown here is derived from an EMBL/GenBank/DDBJ whole genome shotgun (WGS) entry which is preliminary data.</text>
</comment>
<dbReference type="InterPro" id="IPR008602">
    <property type="entry name" value="Duffy-antigen-binding"/>
</dbReference>
<dbReference type="Gene3D" id="1.20.1310.20">
    <property type="entry name" value="Duffy-antigen binding domain"/>
    <property type="match status" value="2"/>
</dbReference>
<dbReference type="InterPro" id="IPR042202">
    <property type="entry name" value="Duffy-ag-bd_sf"/>
</dbReference>
<dbReference type="Gene3D" id="1.20.58.830">
    <property type="match status" value="2"/>
</dbReference>
<feature type="compositionally biased region" description="Low complexity" evidence="1">
    <location>
        <begin position="483"/>
        <end position="501"/>
    </location>
</feature>
<reference evidence="3" key="1">
    <citation type="submission" date="2016-09" db="EMBL/GenBank/DDBJ databases">
        <authorList>
            <consortium name="Pathogen Informatics"/>
            <person name="Sun Q."/>
            <person name="Inoue M."/>
        </authorList>
    </citation>
    <scope>NUCLEOTIDE SEQUENCE</scope>
</reference>
<evidence type="ECO:0000259" key="2">
    <source>
        <dbReference type="Pfam" id="PF05424"/>
    </source>
</evidence>
<feature type="region of interest" description="Disordered" evidence="1">
    <location>
        <begin position="573"/>
        <end position="599"/>
    </location>
</feature>
<gene>
    <name evidence="3" type="ORF">PGABG01_0024600</name>
</gene>
<dbReference type="Proteomes" id="UP000831156">
    <property type="component" value="Unassembled WGS sequence"/>
</dbReference>
<evidence type="ECO:0000313" key="3">
    <source>
        <dbReference type="EMBL" id="SOV20455.1"/>
    </source>
</evidence>
<feature type="region of interest" description="Disordered" evidence="1">
    <location>
        <begin position="913"/>
        <end position="933"/>
    </location>
</feature>
<dbReference type="EMBL" id="FMKD01000065">
    <property type="protein sequence ID" value="SOV20455.1"/>
    <property type="molecule type" value="Genomic_DNA"/>
</dbReference>
<feature type="region of interest" description="Disordered" evidence="1">
    <location>
        <begin position="465"/>
        <end position="501"/>
    </location>
</feature>
<sequence length="987" mass="110805">MGNTESIQPRTILDNFSTIKNVSQYTNDSKVLEIVPWYLLEYIKYELKGKAWKWDIYKDIFEKVDIQYKDGGDENAKFCVLTKIYEEIYKKILNNEAKNGEKYSWELYGKPLVEKTKQENKFADNICVGIETSKISQLITQYDNGEKRNNSNSCSLNLAKELPISPRRLSLSIDKLNNIFKDVKRDIDNGGGAKDALEKKLAVELSVNAFTRIVEKRAENLKDVFGSDKEGFCNIWYRDIEDYLNILNATDIVNDNSSVELQCLIKNIQNQIGTGTNYQQLLRDHFKEPIKEQWEKYGKQKGLKCVKNPENITQCLRFFEEIFINFCDEKKKFAKRLYNECNTSTAGSTKSNTSQNCTTLCSGYKSWLGFYSKWYDNFKKTCIDKKYGEGEKKVQTLQDNNTKIVEKIIGHCCKGTCKDEDLFNVNILITNKGYNCMCNESNYKTTQNGNSTECNKFKQEQTASGTLQGKIVDPQTQRTASQSGNSGPTSGTTATAPTSTNSIMEIAQKVLEGAKKQLGERGGSSLVGDISKAIFKNGTASGLGKDDICKLEKNKHTNDWRDYSDDPDAVKGNVARKHGGPCTGKGTKGIGDGKTWEKNSDAHTDHKDVLFPPRRLDMCTSNLESLNTDYEGLKDASVNHSFLGDVLLAAKTEADKIIELYKDANVLNGKENSSIEQKHKESMCSAIKASFADLGDIIRGTDMWGNNSDQKKLQEHLDKIFQKIQQNLSNSGNSSYNSGKGESPPYKTLREDWWNANRDQIWKAMTTCGNTTNICSDSSVPLDDYIPQTLRWTTEWSEDFCNKRKTLANKVVSECKKCKDASDEYHKKNTIDKSGGTGTGGAPGKKCGDNGKSDPECTDCNKKCDACKQACEAYKNFVSSTGSGTTNKNNWRQQWENMNTRYQYLMGEARSEIEKKQKEAPTSSGTGGTSTTTCNSGSNQCAKSFYEYLYDNGYTTLSSYISKMSQNTECGNDKHVVTTNTCGITYI</sequence>
<evidence type="ECO:0000256" key="1">
    <source>
        <dbReference type="SAM" id="MobiDB-lite"/>
    </source>
</evidence>
<feature type="region of interest" description="Disordered" evidence="1">
    <location>
        <begin position="829"/>
        <end position="852"/>
    </location>
</feature>
<accession>A0ABY1UV69</accession>
<keyword evidence="4" id="KW-1185">Reference proteome</keyword>
<dbReference type="SUPFAM" id="SSF140924">
    <property type="entry name" value="Duffy binding domain-like"/>
    <property type="match status" value="2"/>
</dbReference>